<dbReference type="PANTHER" id="PTHR23080">
    <property type="entry name" value="THAP DOMAIN PROTEIN"/>
    <property type="match status" value="1"/>
</dbReference>
<dbReference type="FunCoup" id="F7AZL1">
    <property type="interactions" value="1"/>
</dbReference>
<dbReference type="EMBL" id="EAAA01001321">
    <property type="status" value="NOT_ANNOTATED_CDS"/>
    <property type="molecule type" value="Genomic_DNA"/>
</dbReference>
<dbReference type="HOGENOM" id="CLU_1140163_0_0_1"/>
<proteinExistence type="predicted"/>
<dbReference type="InParanoid" id="F7AZL1"/>
<accession>F7AZL1</accession>
<evidence type="ECO:0000259" key="6">
    <source>
        <dbReference type="PROSITE" id="PS50950"/>
    </source>
</evidence>
<keyword evidence="2 5" id="KW-0863">Zinc-finger</keyword>
<dbReference type="PANTHER" id="PTHR23080:SF141">
    <property type="entry name" value="TRANSPOSASE HELIX-TURN-HELIX DOMAIN-CONTAINING PROTEIN"/>
    <property type="match status" value="1"/>
</dbReference>
<dbReference type="Pfam" id="PF05485">
    <property type="entry name" value="THAP"/>
    <property type="match status" value="1"/>
</dbReference>
<dbReference type="InterPro" id="IPR006612">
    <property type="entry name" value="THAP_Znf"/>
</dbReference>
<feature type="domain" description="THAP-type" evidence="6">
    <location>
        <begin position="1"/>
        <end position="93"/>
    </location>
</feature>
<sequence length="244" mass="27828">MSIECYVPACNNMCGISFEGIPFPKDEELKQKWISAIYGTRDKSRKLPKIMEPKSTSLVCPNHFKPEDYKTVTICGVTHRTHELKPNTIPNLDNWTKLKSDPKHIEGEIKQYEELVFNSANNIVSMNEQLKLEVNKLTIEHMELKQAVEAPYLSCNKLFKNPNQVVKITGALTRDVLQHKLTRAKPYLQNLPDVSLSFEDQLVAVLSKLQLNLPDKLMCLVYSISLSQLHQLFKAWVSALATAF</sequence>
<reference evidence="7" key="4">
    <citation type="submission" date="2025-09" db="UniProtKB">
        <authorList>
            <consortium name="Ensembl"/>
        </authorList>
    </citation>
    <scope>IDENTIFICATION</scope>
</reference>
<organism evidence="7 8">
    <name type="scientific">Ciona intestinalis</name>
    <name type="common">Transparent sea squirt</name>
    <name type="synonym">Ascidia intestinalis</name>
    <dbReference type="NCBI Taxonomy" id="7719"/>
    <lineage>
        <taxon>Eukaryota</taxon>
        <taxon>Metazoa</taxon>
        <taxon>Chordata</taxon>
        <taxon>Tunicata</taxon>
        <taxon>Ascidiacea</taxon>
        <taxon>Phlebobranchia</taxon>
        <taxon>Cionidae</taxon>
        <taxon>Ciona</taxon>
    </lineage>
</organism>
<evidence type="ECO:0000256" key="5">
    <source>
        <dbReference type="PROSITE-ProRule" id="PRU00309"/>
    </source>
</evidence>
<dbReference type="AlphaFoldDB" id="F7AZL1"/>
<reference evidence="8" key="1">
    <citation type="journal article" date="2002" name="Science">
        <title>The draft genome of Ciona intestinalis: insights into chordate and vertebrate origins.</title>
        <authorList>
            <person name="Dehal P."/>
            <person name="Satou Y."/>
            <person name="Campbell R.K."/>
            <person name="Chapman J."/>
            <person name="Degnan B."/>
            <person name="De Tomaso A."/>
            <person name="Davidson B."/>
            <person name="Di Gregorio A."/>
            <person name="Gelpke M."/>
            <person name="Goodstein D.M."/>
            <person name="Harafuji N."/>
            <person name="Hastings K.E."/>
            <person name="Ho I."/>
            <person name="Hotta K."/>
            <person name="Huang W."/>
            <person name="Kawashima T."/>
            <person name="Lemaire P."/>
            <person name="Martinez D."/>
            <person name="Meinertzhagen I.A."/>
            <person name="Necula S."/>
            <person name="Nonaka M."/>
            <person name="Putnam N."/>
            <person name="Rash S."/>
            <person name="Saiga H."/>
            <person name="Satake M."/>
            <person name="Terry A."/>
            <person name="Yamada L."/>
            <person name="Wang H.G."/>
            <person name="Awazu S."/>
            <person name="Azumi K."/>
            <person name="Boore J."/>
            <person name="Branno M."/>
            <person name="Chin-Bow S."/>
            <person name="DeSantis R."/>
            <person name="Doyle S."/>
            <person name="Francino P."/>
            <person name="Keys D.N."/>
            <person name="Haga S."/>
            <person name="Hayashi H."/>
            <person name="Hino K."/>
            <person name="Imai K.S."/>
            <person name="Inaba K."/>
            <person name="Kano S."/>
            <person name="Kobayashi K."/>
            <person name="Kobayashi M."/>
            <person name="Lee B.I."/>
            <person name="Makabe K.W."/>
            <person name="Manohar C."/>
            <person name="Matassi G."/>
            <person name="Medina M."/>
            <person name="Mochizuki Y."/>
            <person name="Mount S."/>
            <person name="Morishita T."/>
            <person name="Miura S."/>
            <person name="Nakayama A."/>
            <person name="Nishizaka S."/>
            <person name="Nomoto H."/>
            <person name="Ohta F."/>
            <person name="Oishi K."/>
            <person name="Rigoutsos I."/>
            <person name="Sano M."/>
            <person name="Sasaki A."/>
            <person name="Sasakura Y."/>
            <person name="Shoguchi E."/>
            <person name="Shin-i T."/>
            <person name="Spagnuolo A."/>
            <person name="Stainier D."/>
            <person name="Suzuki M.M."/>
            <person name="Tassy O."/>
            <person name="Takatori N."/>
            <person name="Tokuoka M."/>
            <person name="Yagi K."/>
            <person name="Yoshizaki F."/>
            <person name="Wada S."/>
            <person name="Zhang C."/>
            <person name="Hyatt P.D."/>
            <person name="Larimer F."/>
            <person name="Detter C."/>
            <person name="Doggett N."/>
            <person name="Glavina T."/>
            <person name="Hawkins T."/>
            <person name="Richardson P."/>
            <person name="Lucas S."/>
            <person name="Kohara Y."/>
            <person name="Levine M."/>
            <person name="Satoh N."/>
            <person name="Rokhsar D.S."/>
        </authorList>
    </citation>
    <scope>NUCLEOTIDE SEQUENCE [LARGE SCALE GENOMIC DNA]</scope>
</reference>
<protein>
    <recommendedName>
        <fullName evidence="6">THAP-type domain-containing protein</fullName>
    </recommendedName>
</protein>
<reference evidence="7" key="2">
    <citation type="journal article" date="2008" name="Genome Biol.">
        <title>Improved genome assembly and evidence-based global gene model set for the chordate Ciona intestinalis: new insight into intron and operon populations.</title>
        <authorList>
            <person name="Satou Y."/>
            <person name="Mineta K."/>
            <person name="Ogasawara M."/>
            <person name="Sasakura Y."/>
            <person name="Shoguchi E."/>
            <person name="Ueno K."/>
            <person name="Yamada L."/>
            <person name="Matsumoto J."/>
            <person name="Wasserscheid J."/>
            <person name="Dewar K."/>
            <person name="Wiley G.B."/>
            <person name="Macmil S.L."/>
            <person name="Roe B.A."/>
            <person name="Zeller R.W."/>
            <person name="Hastings K.E."/>
            <person name="Lemaire P."/>
            <person name="Lindquist E."/>
            <person name="Endo T."/>
            <person name="Hotta K."/>
            <person name="Inaba K."/>
        </authorList>
    </citation>
    <scope>NUCLEOTIDE SEQUENCE [LARGE SCALE GENOMIC DNA]</scope>
    <source>
        <strain evidence="7">wild type</strain>
    </source>
</reference>
<keyword evidence="8" id="KW-1185">Reference proteome</keyword>
<dbReference type="PROSITE" id="PS50950">
    <property type="entry name" value="ZF_THAP"/>
    <property type="match status" value="1"/>
</dbReference>
<keyword evidence="3" id="KW-0862">Zinc</keyword>
<dbReference type="GO" id="GO:0008270">
    <property type="term" value="F:zinc ion binding"/>
    <property type="evidence" value="ECO:0007669"/>
    <property type="project" value="UniProtKB-KW"/>
</dbReference>
<evidence type="ECO:0000256" key="3">
    <source>
        <dbReference type="ARBA" id="ARBA00022833"/>
    </source>
</evidence>
<evidence type="ECO:0000313" key="8">
    <source>
        <dbReference type="Proteomes" id="UP000008144"/>
    </source>
</evidence>
<evidence type="ECO:0000256" key="1">
    <source>
        <dbReference type="ARBA" id="ARBA00022723"/>
    </source>
</evidence>
<keyword evidence="1" id="KW-0479">Metal-binding</keyword>
<dbReference type="Ensembl" id="ENSCINT00000026250.2">
    <property type="protein sequence ID" value="ENSCINP00000026004.2"/>
    <property type="gene ID" value="ENSCING00000014357.2"/>
</dbReference>
<evidence type="ECO:0000256" key="4">
    <source>
        <dbReference type="ARBA" id="ARBA00023125"/>
    </source>
</evidence>
<dbReference type="InterPro" id="IPR027805">
    <property type="entry name" value="Transposase_HTH_dom"/>
</dbReference>
<dbReference type="Proteomes" id="UP000008144">
    <property type="component" value="Chromosome 14"/>
</dbReference>
<evidence type="ECO:0000256" key="2">
    <source>
        <dbReference type="ARBA" id="ARBA00022771"/>
    </source>
</evidence>
<name>F7AZL1_CIOIN</name>
<keyword evidence="4 5" id="KW-0238">DNA-binding</keyword>
<dbReference type="Pfam" id="PF13613">
    <property type="entry name" value="HTH_Tnp_4"/>
    <property type="match status" value="1"/>
</dbReference>
<reference evidence="7" key="3">
    <citation type="submission" date="2025-08" db="UniProtKB">
        <authorList>
            <consortium name="Ensembl"/>
        </authorList>
    </citation>
    <scope>IDENTIFICATION</scope>
</reference>
<evidence type="ECO:0000313" key="7">
    <source>
        <dbReference type="Ensembl" id="ENSCINP00000026004.2"/>
    </source>
</evidence>
<dbReference type="SMART" id="SM00980">
    <property type="entry name" value="THAP"/>
    <property type="match status" value="1"/>
</dbReference>
<dbReference type="SUPFAM" id="SSF57716">
    <property type="entry name" value="Glucocorticoid receptor-like (DNA-binding domain)"/>
    <property type="match status" value="1"/>
</dbReference>
<dbReference type="GO" id="GO:0003677">
    <property type="term" value="F:DNA binding"/>
    <property type="evidence" value="ECO:0007669"/>
    <property type="project" value="UniProtKB-UniRule"/>
</dbReference>